<dbReference type="Proteomes" id="UP000001514">
    <property type="component" value="Unassembled WGS sequence"/>
</dbReference>
<dbReference type="SUPFAM" id="SSF53756">
    <property type="entry name" value="UDP-Glycosyltransferase/glycogen phosphorylase"/>
    <property type="match status" value="1"/>
</dbReference>
<evidence type="ECO:0000256" key="1">
    <source>
        <dbReference type="ARBA" id="ARBA00022679"/>
    </source>
</evidence>
<reference evidence="2 3" key="1">
    <citation type="journal article" date="2011" name="Science">
        <title>The Selaginella genome identifies genetic changes associated with the evolution of vascular plants.</title>
        <authorList>
            <person name="Banks J.A."/>
            <person name="Nishiyama T."/>
            <person name="Hasebe M."/>
            <person name="Bowman J.L."/>
            <person name="Gribskov M."/>
            <person name="dePamphilis C."/>
            <person name="Albert V.A."/>
            <person name="Aono N."/>
            <person name="Aoyama T."/>
            <person name="Ambrose B.A."/>
            <person name="Ashton N.W."/>
            <person name="Axtell M.J."/>
            <person name="Barker E."/>
            <person name="Barker M.S."/>
            <person name="Bennetzen J.L."/>
            <person name="Bonawitz N.D."/>
            <person name="Chapple C."/>
            <person name="Cheng C."/>
            <person name="Correa L.G."/>
            <person name="Dacre M."/>
            <person name="DeBarry J."/>
            <person name="Dreyer I."/>
            <person name="Elias M."/>
            <person name="Engstrom E.M."/>
            <person name="Estelle M."/>
            <person name="Feng L."/>
            <person name="Finet C."/>
            <person name="Floyd S.K."/>
            <person name="Frommer W.B."/>
            <person name="Fujita T."/>
            <person name="Gramzow L."/>
            <person name="Gutensohn M."/>
            <person name="Harholt J."/>
            <person name="Hattori M."/>
            <person name="Heyl A."/>
            <person name="Hirai T."/>
            <person name="Hiwatashi Y."/>
            <person name="Ishikawa M."/>
            <person name="Iwata M."/>
            <person name="Karol K.G."/>
            <person name="Koehler B."/>
            <person name="Kolukisaoglu U."/>
            <person name="Kubo M."/>
            <person name="Kurata T."/>
            <person name="Lalonde S."/>
            <person name="Li K."/>
            <person name="Li Y."/>
            <person name="Litt A."/>
            <person name="Lyons E."/>
            <person name="Manning G."/>
            <person name="Maruyama T."/>
            <person name="Michael T.P."/>
            <person name="Mikami K."/>
            <person name="Miyazaki S."/>
            <person name="Morinaga S."/>
            <person name="Murata T."/>
            <person name="Mueller-Roeber B."/>
            <person name="Nelson D.R."/>
            <person name="Obara M."/>
            <person name="Oguri Y."/>
            <person name="Olmstead R.G."/>
            <person name="Onodera N."/>
            <person name="Petersen B.L."/>
            <person name="Pils B."/>
            <person name="Prigge M."/>
            <person name="Rensing S.A."/>
            <person name="Riano-Pachon D.M."/>
            <person name="Roberts A.W."/>
            <person name="Sato Y."/>
            <person name="Scheller H.V."/>
            <person name="Schulz B."/>
            <person name="Schulz C."/>
            <person name="Shakirov E.V."/>
            <person name="Shibagaki N."/>
            <person name="Shinohara N."/>
            <person name="Shippen D.E."/>
            <person name="Soerensen I."/>
            <person name="Sotooka R."/>
            <person name="Sugimoto N."/>
            <person name="Sugita M."/>
            <person name="Sumikawa N."/>
            <person name="Tanurdzic M."/>
            <person name="Theissen G."/>
            <person name="Ulvskov P."/>
            <person name="Wakazuki S."/>
            <person name="Weng J.K."/>
            <person name="Willats W.W."/>
            <person name="Wipf D."/>
            <person name="Wolf P.G."/>
            <person name="Yang L."/>
            <person name="Zimmer A.D."/>
            <person name="Zhu Q."/>
            <person name="Mitros T."/>
            <person name="Hellsten U."/>
            <person name="Loque D."/>
            <person name="Otillar R."/>
            <person name="Salamov A."/>
            <person name="Schmutz J."/>
            <person name="Shapiro H."/>
            <person name="Lindquist E."/>
            <person name="Lucas S."/>
            <person name="Rokhsar D."/>
            <person name="Grigoriev I.V."/>
        </authorList>
    </citation>
    <scope>NUCLEOTIDE SEQUENCE [LARGE SCALE GENOMIC DNA]</scope>
</reference>
<proteinExistence type="predicted"/>
<dbReference type="HOGENOM" id="CLU_001724_1_0_1"/>
<dbReference type="Gene3D" id="3.40.50.2000">
    <property type="entry name" value="Glycogen Phosphorylase B"/>
    <property type="match status" value="2"/>
</dbReference>
<keyword evidence="1" id="KW-0808">Transferase</keyword>
<dbReference type="EMBL" id="GL377659">
    <property type="protein sequence ID" value="EFJ09795.1"/>
    <property type="molecule type" value="Genomic_DNA"/>
</dbReference>
<dbReference type="eggNOG" id="KOG1192">
    <property type="taxonomic scope" value="Eukaryota"/>
</dbReference>
<dbReference type="InParanoid" id="D8T0S1"/>
<sequence>MPDFGSHDWKRDLGEAQAVLVNSCEELERQAVEELIRARPRIPPVLPVGPLLAIDADSPNPKAVGHEPSPPNAEACKQWLDEQEPSSVIFVSFGSRTFLGEEQIRELATGLEGSKRPFMWVLPVPPHWADGTKEYLDHVLPDGFLARNQGGLILSGWAPQKMILQHSSLLAFVTHCGWNSVLECLYLGAKPMLCWPFGADQPENARFIEEEIKAGVELEKDGGGIVRSGEIQAKIEEVARLEARNSSGNAATLKEYVRNAPSSAKNLQAFAEALSQM</sequence>
<dbReference type="Pfam" id="PF00201">
    <property type="entry name" value="UDPGT"/>
    <property type="match status" value="1"/>
</dbReference>
<dbReference type="OMA" id="SKRPFMW"/>
<keyword evidence="3" id="KW-1185">Reference proteome</keyword>
<dbReference type="PANTHER" id="PTHR48048:SF77">
    <property type="entry name" value="UDP-GLYCOSYLTRANSFERASES DOMAIN-CONTAINING PROTEIN"/>
    <property type="match status" value="1"/>
</dbReference>
<dbReference type="AlphaFoldDB" id="D8T0S1"/>
<dbReference type="KEGG" id="smo:SELMODRAFT_129421"/>
<evidence type="ECO:0008006" key="4">
    <source>
        <dbReference type="Google" id="ProtNLM"/>
    </source>
</evidence>
<evidence type="ECO:0000313" key="3">
    <source>
        <dbReference type="Proteomes" id="UP000001514"/>
    </source>
</evidence>
<organism evidence="3">
    <name type="scientific">Selaginella moellendorffii</name>
    <name type="common">Spikemoss</name>
    <dbReference type="NCBI Taxonomy" id="88036"/>
    <lineage>
        <taxon>Eukaryota</taxon>
        <taxon>Viridiplantae</taxon>
        <taxon>Streptophyta</taxon>
        <taxon>Embryophyta</taxon>
        <taxon>Tracheophyta</taxon>
        <taxon>Lycopodiopsida</taxon>
        <taxon>Selaginellales</taxon>
        <taxon>Selaginellaceae</taxon>
        <taxon>Selaginella</taxon>
    </lineage>
</organism>
<dbReference type="CDD" id="cd03784">
    <property type="entry name" value="GT1_Gtf-like"/>
    <property type="match status" value="1"/>
</dbReference>
<dbReference type="Gramene" id="EFJ09795">
    <property type="protein sequence ID" value="EFJ09795"/>
    <property type="gene ID" value="SELMODRAFT_129421"/>
</dbReference>
<accession>D8T0S1</accession>
<dbReference type="InterPro" id="IPR002213">
    <property type="entry name" value="UDP_glucos_trans"/>
</dbReference>
<dbReference type="GO" id="GO:0035251">
    <property type="term" value="F:UDP-glucosyltransferase activity"/>
    <property type="evidence" value="ECO:0007669"/>
    <property type="project" value="InterPro"/>
</dbReference>
<dbReference type="InterPro" id="IPR050481">
    <property type="entry name" value="UDP-glycosyltransf_plant"/>
</dbReference>
<name>D8T0S1_SELML</name>
<dbReference type="PANTHER" id="PTHR48048">
    <property type="entry name" value="GLYCOSYLTRANSFERASE"/>
    <property type="match status" value="1"/>
</dbReference>
<gene>
    <name evidence="2" type="ORF">SELMODRAFT_129421</name>
</gene>
<protein>
    <recommendedName>
        <fullName evidence="4">UDP-glycosyltransferases domain-containing protein</fullName>
    </recommendedName>
</protein>
<dbReference type="OrthoDB" id="5835829at2759"/>
<evidence type="ECO:0000313" key="2">
    <source>
        <dbReference type="EMBL" id="EFJ09795.1"/>
    </source>
</evidence>
<dbReference type="FunFam" id="3.40.50.2000:FF:000060">
    <property type="entry name" value="Glycosyltransferase"/>
    <property type="match status" value="1"/>
</dbReference>